<dbReference type="PROSITE" id="PS00134">
    <property type="entry name" value="TRYPSIN_HIS"/>
    <property type="match status" value="1"/>
</dbReference>
<dbReference type="InterPro" id="IPR009003">
    <property type="entry name" value="Peptidase_S1_PA"/>
</dbReference>
<organism evidence="9 10">
    <name type="scientific">Catagonus wagneri</name>
    <name type="common">Chacoan peccary</name>
    <dbReference type="NCBI Taxonomy" id="51154"/>
    <lineage>
        <taxon>Eukaryota</taxon>
        <taxon>Metazoa</taxon>
        <taxon>Chordata</taxon>
        <taxon>Craniata</taxon>
        <taxon>Vertebrata</taxon>
        <taxon>Euteleostomi</taxon>
        <taxon>Mammalia</taxon>
        <taxon>Eutheria</taxon>
        <taxon>Laurasiatheria</taxon>
        <taxon>Artiodactyla</taxon>
        <taxon>Suina</taxon>
        <taxon>Tayassuidae</taxon>
        <taxon>Catagonus</taxon>
    </lineage>
</organism>
<evidence type="ECO:0000256" key="5">
    <source>
        <dbReference type="ARBA" id="ARBA00023157"/>
    </source>
</evidence>
<evidence type="ECO:0000256" key="1">
    <source>
        <dbReference type="ARBA" id="ARBA00022670"/>
    </source>
</evidence>
<dbReference type="PRINTS" id="PR00722">
    <property type="entry name" value="CHYMOTRYPSIN"/>
</dbReference>
<reference evidence="9" key="2">
    <citation type="submission" date="2025-09" db="UniProtKB">
        <authorList>
            <consortium name="Ensembl"/>
        </authorList>
    </citation>
    <scope>IDENTIFICATION</scope>
</reference>
<name>A0A8C3YT61_9CETA</name>
<evidence type="ECO:0000313" key="9">
    <source>
        <dbReference type="Ensembl" id="ENSCWAP00000028071.1"/>
    </source>
</evidence>
<evidence type="ECO:0000313" key="10">
    <source>
        <dbReference type="Proteomes" id="UP000694540"/>
    </source>
</evidence>
<evidence type="ECO:0000256" key="7">
    <source>
        <dbReference type="SAM" id="SignalP"/>
    </source>
</evidence>
<feature type="domain" description="Peptidase S1" evidence="8">
    <location>
        <begin position="38"/>
        <end position="290"/>
    </location>
</feature>
<dbReference type="AlphaFoldDB" id="A0A8C3YT61"/>
<dbReference type="GeneTree" id="ENSGT00940000162207"/>
<keyword evidence="3" id="KW-0378">Hydrolase</keyword>
<accession>A0A8C3YT61</accession>
<dbReference type="SMART" id="SM00020">
    <property type="entry name" value="Tryp_SPc"/>
    <property type="match status" value="1"/>
</dbReference>
<dbReference type="FunFam" id="2.40.10.10:FF:000004">
    <property type="entry name" value="Tryptase gamma 1"/>
    <property type="match status" value="1"/>
</dbReference>
<dbReference type="CDD" id="cd00190">
    <property type="entry name" value="Tryp_SPc"/>
    <property type="match status" value="1"/>
</dbReference>
<dbReference type="InterPro" id="IPR043504">
    <property type="entry name" value="Peptidase_S1_PA_chymotrypsin"/>
</dbReference>
<dbReference type="Ensembl" id="ENSCWAT00000030427.1">
    <property type="protein sequence ID" value="ENSCWAP00000028071.1"/>
    <property type="gene ID" value="ENSCWAG00000021007.1"/>
</dbReference>
<dbReference type="Pfam" id="PF00089">
    <property type="entry name" value="Trypsin"/>
    <property type="match status" value="1"/>
</dbReference>
<dbReference type="PROSITE" id="PS50240">
    <property type="entry name" value="TRYPSIN_DOM"/>
    <property type="match status" value="1"/>
</dbReference>
<keyword evidence="6" id="KW-0325">Glycoprotein</keyword>
<protein>
    <recommendedName>
        <fullName evidence="8">Peptidase S1 domain-containing protein</fullName>
    </recommendedName>
</protein>
<evidence type="ECO:0000256" key="3">
    <source>
        <dbReference type="ARBA" id="ARBA00022801"/>
    </source>
</evidence>
<feature type="signal peptide" evidence="7">
    <location>
        <begin position="1"/>
        <end position="23"/>
    </location>
</feature>
<keyword evidence="10" id="KW-1185">Reference proteome</keyword>
<keyword evidence="5" id="KW-1015">Disulfide bond</keyword>
<dbReference type="InterPro" id="IPR018114">
    <property type="entry name" value="TRYPSIN_HIS"/>
</dbReference>
<dbReference type="Gene3D" id="2.40.10.10">
    <property type="entry name" value="Trypsin-like serine proteases"/>
    <property type="match status" value="2"/>
</dbReference>
<dbReference type="InterPro" id="IPR001314">
    <property type="entry name" value="Peptidase_S1A"/>
</dbReference>
<dbReference type="InterPro" id="IPR001254">
    <property type="entry name" value="Trypsin_dom"/>
</dbReference>
<dbReference type="Proteomes" id="UP000694540">
    <property type="component" value="Unplaced"/>
</dbReference>
<evidence type="ECO:0000256" key="4">
    <source>
        <dbReference type="ARBA" id="ARBA00022825"/>
    </source>
</evidence>
<dbReference type="PANTHER" id="PTHR24253">
    <property type="entry name" value="TRANSMEMBRANE PROTEASE SERINE"/>
    <property type="match status" value="1"/>
</dbReference>
<evidence type="ECO:0000256" key="6">
    <source>
        <dbReference type="ARBA" id="ARBA00023180"/>
    </source>
</evidence>
<evidence type="ECO:0000259" key="8">
    <source>
        <dbReference type="PROSITE" id="PS50240"/>
    </source>
</evidence>
<reference evidence="9" key="1">
    <citation type="submission" date="2025-08" db="UniProtKB">
        <authorList>
            <consortium name="Ensembl"/>
        </authorList>
    </citation>
    <scope>IDENTIFICATION</scope>
</reference>
<dbReference type="GO" id="GO:0006508">
    <property type="term" value="P:proteolysis"/>
    <property type="evidence" value="ECO:0007669"/>
    <property type="project" value="UniProtKB-KW"/>
</dbReference>
<feature type="chain" id="PRO_5034831900" description="Peptidase S1 domain-containing protein" evidence="7">
    <location>
        <begin position="24"/>
        <end position="303"/>
    </location>
</feature>
<sequence length="303" mass="32651">GPPCSFQMLTLLVLALPLLVSLALPAPAPGQALERAGIVGGQEASESKWPWQVSLRCSTRYWEHSCGGSLIHPQWVLTAAHCVGPDRKNPEIFRVQLREQHLYYEDRLLRVIAHPNYYTVVNGADIALLELEEPVNISSHVQLVTLPPASETFPKGTPCWCWGPGHLTAPPFGNSPLPLPQPRQLPLLSPPGVCDMQYHLGLYTGDNIPIVRDDMLCAGSKGHGFCQVGPALICQLSSADLCAVSCSCFCRMLVCSLSPYWSLGPGAGSQRTAVGGSATSFPERLFRFLLPQSSPGAPFTTGG</sequence>
<keyword evidence="1" id="KW-0645">Protease</keyword>
<keyword evidence="2 7" id="KW-0732">Signal</keyword>
<dbReference type="PANTHER" id="PTHR24253:SF144">
    <property type="entry name" value="CHYMOTRYPSIN-LIKE PROTEASE CTRL-1-RELATED"/>
    <property type="match status" value="1"/>
</dbReference>
<keyword evidence="4" id="KW-0720">Serine protease</keyword>
<proteinExistence type="predicted"/>
<evidence type="ECO:0000256" key="2">
    <source>
        <dbReference type="ARBA" id="ARBA00022729"/>
    </source>
</evidence>
<dbReference type="SUPFAM" id="SSF50494">
    <property type="entry name" value="Trypsin-like serine proteases"/>
    <property type="match status" value="1"/>
</dbReference>
<dbReference type="GO" id="GO:0004252">
    <property type="term" value="F:serine-type endopeptidase activity"/>
    <property type="evidence" value="ECO:0007669"/>
    <property type="project" value="InterPro"/>
</dbReference>